<evidence type="ECO:0000313" key="1">
    <source>
        <dbReference type="EMBL" id="QCP54123.1"/>
    </source>
</evidence>
<dbReference type="OrthoDB" id="433681at2"/>
<gene>
    <name evidence="1" type="ORF">FAZ95_34630</name>
</gene>
<dbReference type="SUPFAM" id="SSF53756">
    <property type="entry name" value="UDP-Glycosyltransferase/glycogen phosphorylase"/>
    <property type="match status" value="1"/>
</dbReference>
<sequence length="450" mass="49731">MSADHVARHSVLYLASRPPFPARGGREKLILQSLDFLAAEHDVHVIVFCGRSESVDAGKLRELGCRSVTTIALPNSVEVAFNVVTRLRHSLQENLFFSRRAQTNVREIACQGFDVVVADMLRTAQYCDVLKLPKIVDLDDLLADRYRQFIENGHHSEIFGTFSNRIPRVFKAIEPMLRRHVLKREQRIIGNRERGAPSRFDATLLTSLKEVRRLETGSPAAKSVYANPQAVAVPNAVWHPDPSVPVVINLFFVGNLKTSQNLASLKHISHEIMPALIGRGLNAVLHTIGDHDQRAGEITAGIHRNVVHYGFVSDFSTILHQCHVALMPIVEGTGIKTKVLDAMAMGIPVVTNELGIEGLTVTHGREVLIAHSPNEAARLVEELANNPALCQQISLAARAYVVEHHDPLLLRRQFLEHVSVAVERGRERILLASGSGRRESGGVAPLQKIS</sequence>
<reference evidence="1 2" key="1">
    <citation type="submission" date="2019-05" db="EMBL/GenBank/DDBJ databases">
        <title>Burkholderia sp. DHOD12, isolated from subtropical forest soil.</title>
        <authorList>
            <person name="Gao Z.-H."/>
            <person name="Qiu L.-H."/>
        </authorList>
    </citation>
    <scope>NUCLEOTIDE SEQUENCE [LARGE SCALE GENOMIC DNA]</scope>
    <source>
        <strain evidence="1 2">DHOD12</strain>
    </source>
</reference>
<keyword evidence="2" id="KW-1185">Reference proteome</keyword>
<dbReference type="PANTHER" id="PTHR12526">
    <property type="entry name" value="GLYCOSYLTRANSFERASE"/>
    <property type="match status" value="1"/>
</dbReference>
<name>A0A4P8J261_9BURK</name>
<dbReference type="Pfam" id="PF13692">
    <property type="entry name" value="Glyco_trans_1_4"/>
    <property type="match status" value="1"/>
</dbReference>
<keyword evidence="1" id="KW-0808">Transferase</keyword>
<dbReference type="GO" id="GO:0016740">
    <property type="term" value="F:transferase activity"/>
    <property type="evidence" value="ECO:0007669"/>
    <property type="project" value="UniProtKB-KW"/>
</dbReference>
<organism evidence="1 2">
    <name type="scientific">Trinickia violacea</name>
    <dbReference type="NCBI Taxonomy" id="2571746"/>
    <lineage>
        <taxon>Bacteria</taxon>
        <taxon>Pseudomonadati</taxon>
        <taxon>Pseudomonadota</taxon>
        <taxon>Betaproteobacteria</taxon>
        <taxon>Burkholderiales</taxon>
        <taxon>Burkholderiaceae</taxon>
        <taxon>Trinickia</taxon>
    </lineage>
</organism>
<dbReference type="Gene3D" id="3.40.50.2000">
    <property type="entry name" value="Glycogen Phosphorylase B"/>
    <property type="match status" value="1"/>
</dbReference>
<dbReference type="AlphaFoldDB" id="A0A4P8J261"/>
<dbReference type="EMBL" id="CP040078">
    <property type="protein sequence ID" value="QCP54123.1"/>
    <property type="molecule type" value="Genomic_DNA"/>
</dbReference>
<dbReference type="Proteomes" id="UP000298656">
    <property type="component" value="Chromosome 2"/>
</dbReference>
<dbReference type="RefSeq" id="WP_137336891.1">
    <property type="nucleotide sequence ID" value="NZ_CP040078.1"/>
</dbReference>
<dbReference type="KEGG" id="tvl:FAZ95_34630"/>
<accession>A0A4P8J261</accession>
<proteinExistence type="predicted"/>
<evidence type="ECO:0000313" key="2">
    <source>
        <dbReference type="Proteomes" id="UP000298656"/>
    </source>
</evidence>
<protein>
    <submittedName>
        <fullName evidence="1">Glycosyltransferase</fullName>
    </submittedName>
</protein>